<feature type="binding site" evidence="3">
    <location>
        <position position="160"/>
    </location>
    <ligand>
        <name>Cu cation</name>
        <dbReference type="ChEBI" id="CHEBI:23378"/>
    </ligand>
</feature>
<evidence type="ECO:0000256" key="3">
    <source>
        <dbReference type="PIRSR" id="PIRSR603782-1"/>
    </source>
</evidence>
<proteinExistence type="inferred from homology"/>
<evidence type="ECO:0000256" key="1">
    <source>
        <dbReference type="ARBA" id="ARBA00010996"/>
    </source>
</evidence>
<accession>A0A4V2NWP5</accession>
<keyword evidence="4" id="KW-1015">Disulfide bond</keyword>
<dbReference type="InterPro" id="IPR003782">
    <property type="entry name" value="SCO1/SenC"/>
</dbReference>
<evidence type="ECO:0000259" key="5">
    <source>
        <dbReference type="PROSITE" id="PS51352"/>
    </source>
</evidence>
<feature type="binding site" evidence="3">
    <location>
        <position position="74"/>
    </location>
    <ligand>
        <name>Cu cation</name>
        <dbReference type="ChEBI" id="CHEBI:23378"/>
    </ligand>
</feature>
<feature type="binding site" evidence="3">
    <location>
        <position position="70"/>
    </location>
    <ligand>
        <name>Cu cation</name>
        <dbReference type="ChEBI" id="CHEBI:23378"/>
    </ligand>
</feature>
<dbReference type="RefSeq" id="WP_131444760.1">
    <property type="nucleotide sequence ID" value="NZ_SJZB01000012.1"/>
</dbReference>
<dbReference type="Pfam" id="PF02630">
    <property type="entry name" value="SCO1-SenC"/>
    <property type="match status" value="1"/>
</dbReference>
<evidence type="ECO:0000313" key="6">
    <source>
        <dbReference type="EMBL" id="TCJ18162.1"/>
    </source>
</evidence>
<dbReference type="FunFam" id="3.40.30.10:FF:000013">
    <property type="entry name" value="Blast:Protein SCO1 homolog, mitochondrial"/>
    <property type="match status" value="1"/>
</dbReference>
<feature type="domain" description="Thioredoxin" evidence="5">
    <location>
        <begin position="18"/>
        <end position="195"/>
    </location>
</feature>
<dbReference type="AlphaFoldDB" id="A0A4V2NWP5"/>
<feature type="disulfide bond" description="Redox-active" evidence="4">
    <location>
        <begin position="70"/>
        <end position="74"/>
    </location>
</feature>
<dbReference type="SUPFAM" id="SSF52833">
    <property type="entry name" value="Thioredoxin-like"/>
    <property type="match status" value="1"/>
</dbReference>
<sequence length="196" mass="21678">MMRLRGLLGLVFLALLAACGPGKRSDFKATDITGADFGRHLELTDHNGVPRSLADFRGKLVVLFFGYTHCPDVCPTTLADLAAAFKRMAPADAAQVQVLFVSVDPERDTPEILKQYVPYFQPSFLGLTGSREAVAAAAREFRVHYSKHVEPGADDYLVDHTAGSYVLDRQGRMRLFQPYAQAPEEIAHDLTLLLRE</sequence>
<keyword evidence="3" id="KW-0479">Metal-binding</keyword>
<dbReference type="PROSITE" id="PS51257">
    <property type="entry name" value="PROKAR_LIPOPROTEIN"/>
    <property type="match status" value="1"/>
</dbReference>
<keyword evidence="2 3" id="KW-0186">Copper</keyword>
<dbReference type="Gene3D" id="3.40.30.10">
    <property type="entry name" value="Glutaredoxin"/>
    <property type="match status" value="1"/>
</dbReference>
<organism evidence="6 7">
    <name type="scientific">Parasulfuritortus cantonensis</name>
    <dbReference type="NCBI Taxonomy" id="2528202"/>
    <lineage>
        <taxon>Bacteria</taxon>
        <taxon>Pseudomonadati</taxon>
        <taxon>Pseudomonadota</taxon>
        <taxon>Betaproteobacteria</taxon>
        <taxon>Nitrosomonadales</taxon>
        <taxon>Thiobacillaceae</taxon>
        <taxon>Parasulfuritortus</taxon>
    </lineage>
</organism>
<dbReference type="CDD" id="cd02968">
    <property type="entry name" value="SCO"/>
    <property type="match status" value="1"/>
</dbReference>
<dbReference type="EMBL" id="SJZB01000012">
    <property type="protein sequence ID" value="TCJ18162.1"/>
    <property type="molecule type" value="Genomic_DNA"/>
</dbReference>
<keyword evidence="7" id="KW-1185">Reference proteome</keyword>
<dbReference type="OrthoDB" id="9790194at2"/>
<dbReference type="InterPro" id="IPR013766">
    <property type="entry name" value="Thioredoxin_domain"/>
</dbReference>
<evidence type="ECO:0000256" key="2">
    <source>
        <dbReference type="ARBA" id="ARBA00023008"/>
    </source>
</evidence>
<comment type="similarity">
    <text evidence="1">Belongs to the SCO1/2 family.</text>
</comment>
<dbReference type="InterPro" id="IPR036249">
    <property type="entry name" value="Thioredoxin-like_sf"/>
</dbReference>
<dbReference type="PANTHER" id="PTHR12151">
    <property type="entry name" value="ELECTRON TRANSPORT PROTIN SCO1/SENC FAMILY MEMBER"/>
    <property type="match status" value="1"/>
</dbReference>
<evidence type="ECO:0000256" key="4">
    <source>
        <dbReference type="PIRSR" id="PIRSR603782-2"/>
    </source>
</evidence>
<dbReference type="GO" id="GO:0046872">
    <property type="term" value="F:metal ion binding"/>
    <property type="evidence" value="ECO:0007669"/>
    <property type="project" value="UniProtKB-KW"/>
</dbReference>
<evidence type="ECO:0000313" key="7">
    <source>
        <dbReference type="Proteomes" id="UP000295443"/>
    </source>
</evidence>
<name>A0A4V2NWP5_9PROT</name>
<gene>
    <name evidence="6" type="ORF">EZJ19_02700</name>
</gene>
<comment type="caution">
    <text evidence="6">The sequence shown here is derived from an EMBL/GenBank/DDBJ whole genome shotgun (WGS) entry which is preliminary data.</text>
</comment>
<dbReference type="PANTHER" id="PTHR12151:SF25">
    <property type="entry name" value="LINALOOL DEHYDRATASE_ISOMERASE DOMAIN-CONTAINING PROTEIN"/>
    <property type="match status" value="1"/>
</dbReference>
<dbReference type="Proteomes" id="UP000295443">
    <property type="component" value="Unassembled WGS sequence"/>
</dbReference>
<reference evidence="6 7" key="1">
    <citation type="submission" date="2019-03" db="EMBL/GenBank/DDBJ databases">
        <title>Genome sequence of Thiobacillaceae bacterium LSR1, a sulfur-oxidizing bacterium isolated from freshwater sediment.</title>
        <authorList>
            <person name="Li S."/>
        </authorList>
    </citation>
    <scope>NUCLEOTIDE SEQUENCE [LARGE SCALE GENOMIC DNA]</scope>
    <source>
        <strain evidence="6 7">LSR1</strain>
    </source>
</reference>
<protein>
    <submittedName>
        <fullName evidence="6">SCO family protein</fullName>
    </submittedName>
</protein>
<dbReference type="PROSITE" id="PS51352">
    <property type="entry name" value="THIOREDOXIN_2"/>
    <property type="match status" value="1"/>
</dbReference>